<evidence type="ECO:0000256" key="1">
    <source>
        <dbReference type="SAM" id="MobiDB-lite"/>
    </source>
</evidence>
<dbReference type="EMBL" id="JARIHO010000063">
    <property type="protein sequence ID" value="KAJ7315203.1"/>
    <property type="molecule type" value="Genomic_DNA"/>
</dbReference>
<accession>A0AAD7EEA7</accession>
<protein>
    <submittedName>
        <fullName evidence="2">Uncharacterized protein</fullName>
    </submittedName>
</protein>
<feature type="region of interest" description="Disordered" evidence="1">
    <location>
        <begin position="152"/>
        <end position="216"/>
    </location>
</feature>
<organism evidence="2 3">
    <name type="scientific">Mycena albidolilacea</name>
    <dbReference type="NCBI Taxonomy" id="1033008"/>
    <lineage>
        <taxon>Eukaryota</taxon>
        <taxon>Fungi</taxon>
        <taxon>Dikarya</taxon>
        <taxon>Basidiomycota</taxon>
        <taxon>Agaricomycotina</taxon>
        <taxon>Agaricomycetes</taxon>
        <taxon>Agaricomycetidae</taxon>
        <taxon>Agaricales</taxon>
        <taxon>Marasmiineae</taxon>
        <taxon>Mycenaceae</taxon>
        <taxon>Mycena</taxon>
    </lineage>
</organism>
<keyword evidence="3" id="KW-1185">Reference proteome</keyword>
<dbReference type="AlphaFoldDB" id="A0AAD7EEA7"/>
<proteinExistence type="predicted"/>
<comment type="caution">
    <text evidence="2">The sequence shown here is derived from an EMBL/GenBank/DDBJ whole genome shotgun (WGS) entry which is preliminary data.</text>
</comment>
<evidence type="ECO:0000313" key="3">
    <source>
        <dbReference type="Proteomes" id="UP001218218"/>
    </source>
</evidence>
<name>A0AAD7EEA7_9AGAR</name>
<dbReference type="Proteomes" id="UP001218218">
    <property type="component" value="Unassembled WGS sequence"/>
</dbReference>
<evidence type="ECO:0000313" key="2">
    <source>
        <dbReference type="EMBL" id="KAJ7315203.1"/>
    </source>
</evidence>
<reference evidence="2" key="1">
    <citation type="submission" date="2023-03" db="EMBL/GenBank/DDBJ databases">
        <title>Massive genome expansion in bonnet fungi (Mycena s.s.) driven by repeated elements and novel gene families across ecological guilds.</title>
        <authorList>
            <consortium name="Lawrence Berkeley National Laboratory"/>
            <person name="Harder C.B."/>
            <person name="Miyauchi S."/>
            <person name="Viragh M."/>
            <person name="Kuo A."/>
            <person name="Thoen E."/>
            <person name="Andreopoulos B."/>
            <person name="Lu D."/>
            <person name="Skrede I."/>
            <person name="Drula E."/>
            <person name="Henrissat B."/>
            <person name="Morin E."/>
            <person name="Kohler A."/>
            <person name="Barry K."/>
            <person name="LaButti K."/>
            <person name="Morin E."/>
            <person name="Salamov A."/>
            <person name="Lipzen A."/>
            <person name="Mereny Z."/>
            <person name="Hegedus B."/>
            <person name="Baldrian P."/>
            <person name="Stursova M."/>
            <person name="Weitz H."/>
            <person name="Taylor A."/>
            <person name="Grigoriev I.V."/>
            <person name="Nagy L.G."/>
            <person name="Martin F."/>
            <person name="Kauserud H."/>
        </authorList>
    </citation>
    <scope>NUCLEOTIDE SEQUENCE</scope>
    <source>
        <strain evidence="2">CBHHK002</strain>
    </source>
</reference>
<gene>
    <name evidence="2" type="ORF">DFH08DRAFT_820804</name>
</gene>
<sequence>MYPAVDGFWDSEIILDEARAYERAYIEFLCTSKYLQLWSSSEKLSLIHTEVMGIGPQAEELCKTVDRKAIRSAVSIDGGDSGPGDGPLSSGVLGPIVSEQFYWNPPANAVKMLVRIVVICFQTDELQATSSQSDVSTLWTVCTLPRTTPLDGKGLSSSKVGHGYNRGYRKVNPHPYPSNPYPARVGYKTRAGKPTVPQPPAGRSTRRPTRRVYLPG</sequence>